<organism evidence="2 3">
    <name type="scientific">Mycoavidus cysteinexigens</name>
    <dbReference type="NCBI Taxonomy" id="1553431"/>
    <lineage>
        <taxon>Bacteria</taxon>
        <taxon>Pseudomonadati</taxon>
        <taxon>Pseudomonadota</taxon>
        <taxon>Betaproteobacteria</taxon>
        <taxon>Burkholderiales</taxon>
        <taxon>Burkholderiaceae</taxon>
        <taxon>Mycoavidus</taxon>
    </lineage>
</organism>
<feature type="compositionally biased region" description="Polar residues" evidence="1">
    <location>
        <begin position="9"/>
        <end position="24"/>
    </location>
</feature>
<dbReference type="InterPro" id="IPR020472">
    <property type="entry name" value="WD40_PAC1"/>
</dbReference>
<dbReference type="Pfam" id="PF23948">
    <property type="entry name" value="ARM_5"/>
    <property type="match status" value="2"/>
</dbReference>
<dbReference type="PROSITE" id="PS00678">
    <property type="entry name" value="WD_REPEATS_1"/>
    <property type="match status" value="11"/>
</dbReference>
<dbReference type="CDD" id="cd00200">
    <property type="entry name" value="WD40"/>
    <property type="match status" value="2"/>
</dbReference>
<dbReference type="InterPro" id="IPR027417">
    <property type="entry name" value="P-loop_NTPase"/>
</dbReference>
<dbReference type="Gene3D" id="3.40.50.300">
    <property type="entry name" value="P-loop containing nucleotide triphosphate hydrolases"/>
    <property type="match status" value="1"/>
</dbReference>
<dbReference type="PROSITE" id="PS50294">
    <property type="entry name" value="WD_REPEATS_REGION"/>
    <property type="match status" value="12"/>
</dbReference>
<dbReference type="InterPro" id="IPR007111">
    <property type="entry name" value="NACHT_NTPase"/>
</dbReference>
<dbReference type="Pfam" id="PF00805">
    <property type="entry name" value="Pentapeptide"/>
    <property type="match status" value="1"/>
</dbReference>
<dbReference type="SUPFAM" id="SSF50978">
    <property type="entry name" value="WD40 repeat-like"/>
    <property type="match status" value="1"/>
</dbReference>
<name>A0A2Z6EU74_9BURK</name>
<dbReference type="InterPro" id="IPR001680">
    <property type="entry name" value="WD40_rpt"/>
</dbReference>
<dbReference type="PANTHER" id="PTHR19879">
    <property type="entry name" value="TRANSCRIPTION INITIATION FACTOR TFIID"/>
    <property type="match status" value="1"/>
</dbReference>
<reference evidence="2 3" key="1">
    <citation type="journal article" date="2018" name="Microbes Environ.">
        <title>Comparative Genomic Insights into Endofungal Lifestyles of Two Bacterial Endosymbionts, Mycoavidus cysteinexigens and Burkholderia rhizoxinica.</title>
        <authorList>
            <person name="Sharmin D."/>
            <person name="Guo Y."/>
            <person name="Nishizawa T."/>
            <person name="Ohshima S."/>
            <person name="Sato Y."/>
            <person name="Takashima Y."/>
            <person name="Narisawa K."/>
            <person name="Ohta H."/>
        </authorList>
    </citation>
    <scope>NUCLEOTIDE SEQUENCE [LARGE SCALE GENOMIC DNA]</scope>
    <source>
        <strain evidence="2 3">B1-EB</strain>
    </source>
</reference>
<dbReference type="InterPro" id="IPR001646">
    <property type="entry name" value="5peptide_repeat"/>
</dbReference>
<feature type="region of interest" description="Disordered" evidence="1">
    <location>
        <begin position="120"/>
        <end position="141"/>
    </location>
</feature>
<dbReference type="Pfam" id="PF05729">
    <property type="entry name" value="NACHT"/>
    <property type="match status" value="1"/>
</dbReference>
<dbReference type="Proteomes" id="UP000282597">
    <property type="component" value="Chromosome"/>
</dbReference>
<accession>A0A2Z6EU74</accession>
<feature type="region of interest" description="Disordered" evidence="1">
    <location>
        <begin position="1"/>
        <end position="24"/>
    </location>
</feature>
<dbReference type="InterPro" id="IPR036322">
    <property type="entry name" value="WD40_repeat_dom_sf"/>
</dbReference>
<dbReference type="InterPro" id="IPR015943">
    <property type="entry name" value="WD40/YVTN_repeat-like_dom_sf"/>
</dbReference>
<dbReference type="SUPFAM" id="SSF50998">
    <property type="entry name" value="Quinoprotein alcohol dehydrogenase-like"/>
    <property type="match status" value="1"/>
</dbReference>
<evidence type="ECO:0000313" key="2">
    <source>
        <dbReference type="EMBL" id="BBE08980.1"/>
    </source>
</evidence>
<dbReference type="RefSeq" id="WP_052393727.1">
    <property type="nucleotide sequence ID" value="NZ_AP018150.1"/>
</dbReference>
<evidence type="ECO:0000313" key="3">
    <source>
        <dbReference type="Proteomes" id="UP000282597"/>
    </source>
</evidence>
<sequence length="1891" mass="213250">MFTPVSGLFSRSNPAAQSQHALQTPQQMLEQVRLDKDTADWYKREGQVVEAENHYKAAQKLLEEVLEKIFIDLQTVKMFGSIYSEYSALLRTLGRTAEAKILEQKERSLFERYTASSTSSRKREVERGSSGVHLNKKNYTAPTERPAQVPLPIDFTRELERLSLHPMPLSSTASFFSQDLVPTLLSQPYILMSKLEEIKETRHLAWCLQEGPRHNLEMYELRDGANEVIRRFANSHFCNLAIVQEVVALSPLDHVGHHRTIINRLESELENFINVAALQGLAFMILNRSHLSQDEHLAADCVRLFGQLGRLLNLAHRKNNKLQLTSLLQALTLLLDTMYEAQIGKLGDESLKTSMNSLLKQLQDEKEKNSHQDVCLAFQARYARQALKRLENQQEWKEVAIQAALQFGGSAAYFAGAIQTLDPDKFWEGFERFQKGIRLILEKYGFHRSGTDWYIALCYIDLLIEKGWLRGIDQFLSQGNYAKDQYFLQGLCDRLERIACRNHDKETKDSALRFLMSLKQGGERWGRHEAVKQYAAQTLDRIGNLWTPLTLEAMDRLDYAPPAWHPFWQDKPSSLILKEVQETIQHGAYARTFLPQIKDFRQEMNQSYANLVQTVETGFMEHSSVAQTMGRGLVQVQAHVQELVTGVSELEKGLGKLNAHAETARYKPLAQLGKHIEELRAGYLNTLEELDAVRDALTFYIPAQGQETAYAQTSFILIDKVYDFLSSDKKVLLLLGEAGAGKTTFNRHLTRTLWDKYQQFPDAPIPLFIALAEHKPSREDLIESYLLEQGFSENAIEVLRKENRCIFILDGFDEIKDHAQAFYTDNKLDHWKNAQIIISSRPEYLADGYHSQFQKRGQTSALQEYWISPISDDWIKAYIEKYIEHTERIGWTLKRYQVALNRLPTLKEAIRRPFLLRMALDLLPDLIESESAPVTRITLYDEYISRWWSRSKERLQYIDLTEEEEKARSRLGPHLTAEGLRASQEMAVTLTQKGIIQASYDPEYDEVVPEAWRAYFEKDAEKRLLLFNAPLIHQGQHYRFIHKSIQDYLVARAICGPRFSSSAPDAHAVLNQYLLVDEPLILDFLVERVEQYLPFKAYLYAWIEASKDPLFSVAVGAANAITILVRAGVQFNRADLKGIRIPGADLSKGVFDSVQLQEADLTGVKLQAAWLRQANFSGAQMAGAQFGEWPYLQEKSIVCSCAYSPDGKTHAVGLENNTISLYQTSNWEKILTLCGHTSRVTSIVYSPQGDQLASGSWDHMVRLWNAQTGALLHTLSGHTSLVNSAVYAPHGNRLASGSHDKTVRLWDAKTGVCLRILSSHTGKVTSVAYSPQGDQLVSGSDDKTACLWEIQTGRLLYTLSGHRHSVTNIAYSPKGNQIASSSKDKTVRLWDVKTGALCRTLSGHTGWVMSAVYSPQGDQLASGSWDKTVRLWDVKTGALRHILNGHIGFVSSISYSPNGDQLASGGYDKTVRLWDVKTEVLRHSLSEQMEDVRSIVYSPRGDQIASSSSDGKTVRLWDAQTGKLRHTLSGHKKSISSIVYAPQGNQLASASNDKTVCLWDAQTGALCYTLSGHTDWVHRVMYSPQGDQLASASSDKTVRLWDAQTGKLQHTLNGHTKSIRSIVYSPQGDQLASGSWDQAVCLWDPQTGTLRHTLSGHTKDIDRVVYSPKGDQLASSSDDKTVRLWDAQTGRLCHTLSGHKKSIRSIVYSPQGDQLASASDDKTVRLWDAQTGTLHYTLSEHTNWVLNIVYSPQGDQLASGSFDNTLRLWDVKTGQCQKVIQGFGRSVTSIAWKEIFNGNYLVTGSGDKSVRQWEVRKEGGEYKVFLCWSSTHESLTLADTLIENVQCLSNPNKALLKQHGAVGEPSSSLHGSQEIVVDSRFRQDDQLRAFG</sequence>
<keyword evidence="3" id="KW-1185">Reference proteome</keyword>
<protein>
    <submittedName>
        <fullName evidence="2">WD40 repeat-containing protein</fullName>
    </submittedName>
</protein>
<gene>
    <name evidence="2" type="ORF">MCB1EB_0819</name>
</gene>
<proteinExistence type="predicted"/>
<dbReference type="PROSITE" id="PS50837">
    <property type="entry name" value="NACHT"/>
    <property type="match status" value="1"/>
</dbReference>
<evidence type="ECO:0000256" key="1">
    <source>
        <dbReference type="SAM" id="MobiDB-lite"/>
    </source>
</evidence>
<dbReference type="Gene3D" id="2.160.20.80">
    <property type="entry name" value="E3 ubiquitin-protein ligase SopA"/>
    <property type="match status" value="1"/>
</dbReference>
<dbReference type="EMBL" id="AP018150">
    <property type="protein sequence ID" value="BBE08980.1"/>
    <property type="molecule type" value="Genomic_DNA"/>
</dbReference>
<dbReference type="KEGG" id="mcys:MCB1EB_0819"/>
<dbReference type="Gene3D" id="2.130.10.10">
    <property type="entry name" value="YVTN repeat-like/Quinoprotein amine dehydrogenase"/>
    <property type="match status" value="5"/>
</dbReference>
<dbReference type="InterPro" id="IPR056251">
    <property type="entry name" value="Arm_rpt_dom"/>
</dbReference>
<dbReference type="Pfam" id="PF00400">
    <property type="entry name" value="WD40"/>
    <property type="match status" value="14"/>
</dbReference>
<dbReference type="PRINTS" id="PR00320">
    <property type="entry name" value="GPROTEINBRPT"/>
</dbReference>
<dbReference type="PANTHER" id="PTHR19879:SF9">
    <property type="entry name" value="TRANSCRIPTION INITIATION FACTOR TFIID SUBUNIT 5"/>
    <property type="match status" value="1"/>
</dbReference>
<dbReference type="PROSITE" id="PS50082">
    <property type="entry name" value="WD_REPEATS_2"/>
    <property type="match status" value="14"/>
</dbReference>
<dbReference type="InterPro" id="IPR011047">
    <property type="entry name" value="Quinoprotein_ADH-like_sf"/>
</dbReference>
<dbReference type="SUPFAM" id="SSF141571">
    <property type="entry name" value="Pentapeptide repeat-like"/>
    <property type="match status" value="1"/>
</dbReference>
<dbReference type="SMART" id="SM00320">
    <property type="entry name" value="WD40"/>
    <property type="match status" value="15"/>
</dbReference>
<dbReference type="SUPFAM" id="SSF52540">
    <property type="entry name" value="P-loop containing nucleoside triphosphate hydrolases"/>
    <property type="match status" value="1"/>
</dbReference>
<dbReference type="InterPro" id="IPR019775">
    <property type="entry name" value="WD40_repeat_CS"/>
</dbReference>